<evidence type="ECO:0000313" key="12">
    <source>
        <dbReference type="EMBL" id="RDH83050.1"/>
    </source>
</evidence>
<dbReference type="InterPro" id="IPR023614">
    <property type="entry name" value="Porin_dom_sf"/>
</dbReference>
<dbReference type="GO" id="GO:0009279">
    <property type="term" value="C:cell outer membrane"/>
    <property type="evidence" value="ECO:0007669"/>
    <property type="project" value="UniProtKB-SubCell"/>
</dbReference>
<evidence type="ECO:0000256" key="5">
    <source>
        <dbReference type="ARBA" id="ARBA00022692"/>
    </source>
</evidence>
<keyword evidence="6" id="KW-0732">Signal</keyword>
<evidence type="ECO:0000256" key="1">
    <source>
        <dbReference type="ARBA" id="ARBA00004571"/>
    </source>
</evidence>
<dbReference type="InterPro" id="IPR050298">
    <property type="entry name" value="Gram-neg_bact_OMP"/>
</dbReference>
<evidence type="ECO:0000256" key="4">
    <source>
        <dbReference type="ARBA" id="ARBA00022452"/>
    </source>
</evidence>
<evidence type="ECO:0000256" key="3">
    <source>
        <dbReference type="ARBA" id="ARBA00022448"/>
    </source>
</evidence>
<evidence type="ECO:0000256" key="8">
    <source>
        <dbReference type="ARBA" id="ARBA00023114"/>
    </source>
</evidence>
<dbReference type="AlphaFoldDB" id="A0A370DER3"/>
<evidence type="ECO:0000313" key="13">
    <source>
        <dbReference type="Proteomes" id="UP000254266"/>
    </source>
</evidence>
<dbReference type="PANTHER" id="PTHR34501:SF9">
    <property type="entry name" value="MAJOR OUTER MEMBRANE PROTEIN P.IA"/>
    <property type="match status" value="1"/>
</dbReference>
<dbReference type="Pfam" id="PF13609">
    <property type="entry name" value="Porin_4"/>
    <property type="match status" value="1"/>
</dbReference>
<dbReference type="InterPro" id="IPR033900">
    <property type="entry name" value="Gram_neg_porin_domain"/>
</dbReference>
<keyword evidence="3" id="KW-0813">Transport</keyword>
<dbReference type="GO" id="GO:0015288">
    <property type="term" value="F:porin activity"/>
    <property type="evidence" value="ECO:0007669"/>
    <property type="project" value="UniProtKB-KW"/>
</dbReference>
<evidence type="ECO:0000256" key="9">
    <source>
        <dbReference type="ARBA" id="ARBA00023136"/>
    </source>
</evidence>
<dbReference type="CDD" id="cd00342">
    <property type="entry name" value="gram_neg_porins"/>
    <property type="match status" value="1"/>
</dbReference>
<evidence type="ECO:0000256" key="10">
    <source>
        <dbReference type="ARBA" id="ARBA00023237"/>
    </source>
</evidence>
<evidence type="ECO:0000256" key="7">
    <source>
        <dbReference type="ARBA" id="ARBA00023065"/>
    </source>
</evidence>
<keyword evidence="13" id="KW-1185">Reference proteome</keyword>
<sequence length="365" mass="38857">MYSYINTLDFLFDHTKSYSYDNKPQMQESCIMKKRFLVAAVAATLISPLAAQADATVYGNVHLSIDSVDDGSVGAADGLQMNSRTSSIGVKGKEDLGGGMTALFKVEFQVDIDDRNTGDAKASLTDRDQWVGLKGAMGTVKFGTMSSNYKQMGGKVDPLYRTGVEGRASGMQSALHGGAGIGGGRMTDTLQYTSPKMGGVQVVFNTTFTAADGNADETIGLGVRYKTKTILAFFDYIDMDTDFVAGNPLATTSGTESAMKIGGTYKMDTLTLGLQHELTADLLGEDTTFFSAAYGLNDNDTVAFTFATASQDVATGNDGDGFSIAYDHKMSKRTNTYVAYGSTDMLGSATSDNTDVISLGLRHKF</sequence>
<dbReference type="Gene3D" id="2.40.160.10">
    <property type="entry name" value="Porin"/>
    <property type="match status" value="1"/>
</dbReference>
<comment type="subunit">
    <text evidence="2">Homotrimer.</text>
</comment>
<comment type="subcellular location">
    <subcellularLocation>
        <location evidence="1">Cell outer membrane</location>
        <topology evidence="1">Multi-pass membrane protein</topology>
    </subcellularLocation>
</comment>
<dbReference type="SUPFAM" id="SSF56935">
    <property type="entry name" value="Porins"/>
    <property type="match status" value="1"/>
</dbReference>
<keyword evidence="10" id="KW-0998">Cell outer membrane</keyword>
<reference evidence="12 13" key="1">
    <citation type="journal article" date="2018" name="ISME J.">
        <title>Endosymbiont genomes yield clues of tubeworm success.</title>
        <authorList>
            <person name="Li Y."/>
            <person name="Liles M.R."/>
            <person name="Halanych K.M."/>
        </authorList>
    </citation>
    <scope>NUCLEOTIDE SEQUENCE [LARGE SCALE GENOMIC DNA]</scope>
    <source>
        <strain evidence="12">A1464</strain>
    </source>
</reference>
<keyword evidence="9" id="KW-0472">Membrane</keyword>
<dbReference type="PANTHER" id="PTHR34501">
    <property type="entry name" value="PROTEIN YDDL-RELATED"/>
    <property type="match status" value="1"/>
</dbReference>
<dbReference type="GO" id="GO:0046930">
    <property type="term" value="C:pore complex"/>
    <property type="evidence" value="ECO:0007669"/>
    <property type="project" value="UniProtKB-KW"/>
</dbReference>
<dbReference type="EMBL" id="QFXC01000011">
    <property type="protein sequence ID" value="RDH83050.1"/>
    <property type="molecule type" value="Genomic_DNA"/>
</dbReference>
<evidence type="ECO:0000256" key="6">
    <source>
        <dbReference type="ARBA" id="ARBA00022729"/>
    </source>
</evidence>
<dbReference type="GO" id="GO:0006811">
    <property type="term" value="P:monoatomic ion transport"/>
    <property type="evidence" value="ECO:0007669"/>
    <property type="project" value="UniProtKB-KW"/>
</dbReference>
<comment type="caution">
    <text evidence="12">The sequence shown here is derived from an EMBL/GenBank/DDBJ whole genome shotgun (WGS) entry which is preliminary data.</text>
</comment>
<keyword evidence="5" id="KW-0812">Transmembrane</keyword>
<proteinExistence type="predicted"/>
<keyword evidence="7" id="KW-0406">Ion transport</keyword>
<keyword evidence="4" id="KW-1134">Transmembrane beta strand</keyword>
<gene>
    <name evidence="12" type="ORF">DIZ80_12375</name>
</gene>
<name>A0A370DER3_9GAMM</name>
<protein>
    <recommendedName>
        <fullName evidence="11">Porin domain-containing protein</fullName>
    </recommendedName>
</protein>
<feature type="domain" description="Porin" evidence="11">
    <location>
        <begin position="40"/>
        <end position="344"/>
    </location>
</feature>
<evidence type="ECO:0000256" key="2">
    <source>
        <dbReference type="ARBA" id="ARBA00011233"/>
    </source>
</evidence>
<accession>A0A370DER3</accession>
<keyword evidence="8" id="KW-0626">Porin</keyword>
<dbReference type="Proteomes" id="UP000254266">
    <property type="component" value="Unassembled WGS sequence"/>
</dbReference>
<organism evidence="12 13">
    <name type="scientific">endosymbiont of Galathealinum brachiosum</name>
    <dbReference type="NCBI Taxonomy" id="2200906"/>
    <lineage>
        <taxon>Bacteria</taxon>
        <taxon>Pseudomonadati</taxon>
        <taxon>Pseudomonadota</taxon>
        <taxon>Gammaproteobacteria</taxon>
        <taxon>sulfur-oxidizing symbionts</taxon>
    </lineage>
</organism>
<evidence type="ECO:0000259" key="11">
    <source>
        <dbReference type="Pfam" id="PF13609"/>
    </source>
</evidence>